<evidence type="ECO:0000259" key="7">
    <source>
        <dbReference type="PROSITE" id="PS51372"/>
    </source>
</evidence>
<feature type="domain" description="PRD" evidence="7">
    <location>
        <begin position="278"/>
        <end position="385"/>
    </location>
</feature>
<dbReference type="SUPFAM" id="SSF55804">
    <property type="entry name" value="Phoshotransferase/anion transport protein"/>
    <property type="match status" value="1"/>
</dbReference>
<dbReference type="STRING" id="339671.Asuc_0583"/>
<dbReference type="Pfam" id="PF00874">
    <property type="entry name" value="PRD"/>
    <property type="match status" value="1"/>
</dbReference>
<dbReference type="Pfam" id="PF08279">
    <property type="entry name" value="HTH_11"/>
    <property type="match status" value="1"/>
</dbReference>
<dbReference type="eggNOG" id="COG3711">
    <property type="taxonomic scope" value="Bacteria"/>
</dbReference>
<dbReference type="InterPro" id="IPR036390">
    <property type="entry name" value="WH_DNA-bd_sf"/>
</dbReference>
<evidence type="ECO:0000256" key="2">
    <source>
        <dbReference type="ARBA" id="ARBA00022737"/>
    </source>
</evidence>
<dbReference type="RefSeq" id="WP_012072338.1">
    <property type="nucleotide sequence ID" value="NC_009655.1"/>
</dbReference>
<dbReference type="Gene3D" id="3.40.50.2300">
    <property type="match status" value="1"/>
</dbReference>
<feature type="domain" description="PTS EIIB type-2" evidence="6">
    <location>
        <begin position="386"/>
        <end position="475"/>
    </location>
</feature>
<dbReference type="InterPro" id="IPR016152">
    <property type="entry name" value="PTrfase/Anion_transptr"/>
</dbReference>
<organism evidence="8 9">
    <name type="scientific">Actinobacillus succinogenes (strain ATCC 55618 / DSM 22257 / CCUG 43843 / 130Z)</name>
    <dbReference type="NCBI Taxonomy" id="339671"/>
    <lineage>
        <taxon>Bacteria</taxon>
        <taxon>Pseudomonadati</taxon>
        <taxon>Pseudomonadota</taxon>
        <taxon>Gammaproteobacteria</taxon>
        <taxon>Pasteurellales</taxon>
        <taxon>Pasteurellaceae</taxon>
        <taxon>Actinobacillus</taxon>
    </lineage>
</organism>
<keyword evidence="9" id="KW-1185">Reference proteome</keyword>
<dbReference type="HOGENOM" id="CLU_013442_3_1_6"/>
<dbReference type="Gene3D" id="3.40.930.10">
    <property type="entry name" value="Mannitol-specific EII, Chain A"/>
    <property type="match status" value="1"/>
</dbReference>
<name>A6VLW1_ACTSZ</name>
<dbReference type="PANTHER" id="PTHR30185">
    <property type="entry name" value="CRYPTIC BETA-GLUCOSIDE BGL OPERON ANTITERMINATOR"/>
    <property type="match status" value="1"/>
</dbReference>
<gene>
    <name evidence="8" type="ordered locus">Asuc_0583</name>
</gene>
<dbReference type="Gene3D" id="1.10.1790.10">
    <property type="entry name" value="PRD domain"/>
    <property type="match status" value="1"/>
</dbReference>
<accession>A6VLW1</accession>
<keyword evidence="1" id="KW-0808">Transferase</keyword>
<dbReference type="InterPro" id="IPR013196">
    <property type="entry name" value="HTH_11"/>
</dbReference>
<evidence type="ECO:0000313" key="9">
    <source>
        <dbReference type="Proteomes" id="UP000001114"/>
    </source>
</evidence>
<dbReference type="InterPro" id="IPR013011">
    <property type="entry name" value="PTS_EIIB_2"/>
</dbReference>
<dbReference type="SUPFAM" id="SSF63520">
    <property type="entry name" value="PTS-regulatory domain, PRD"/>
    <property type="match status" value="2"/>
</dbReference>
<dbReference type="PANTHER" id="PTHR30185:SF18">
    <property type="entry name" value="TRANSCRIPTIONAL REGULATOR MTLR"/>
    <property type="match status" value="1"/>
</dbReference>
<protein>
    <submittedName>
        <fullName evidence="8">Transcriptional antiterminator, BglG</fullName>
    </submittedName>
</protein>
<dbReference type="Gene3D" id="1.10.10.10">
    <property type="entry name" value="Winged helix-like DNA-binding domain superfamily/Winged helix DNA-binding domain"/>
    <property type="match status" value="2"/>
</dbReference>
<dbReference type="PROSITE" id="PS51372">
    <property type="entry name" value="PRD_2"/>
    <property type="match status" value="1"/>
</dbReference>
<dbReference type="eggNOG" id="COG1762">
    <property type="taxonomic scope" value="Bacteria"/>
</dbReference>
<evidence type="ECO:0000256" key="1">
    <source>
        <dbReference type="ARBA" id="ARBA00022679"/>
    </source>
</evidence>
<reference evidence="9" key="1">
    <citation type="journal article" date="2010" name="BMC Genomics">
        <title>A genomic perspective on the potential of Actinobacillus succinogenes for industrial succinate production.</title>
        <authorList>
            <person name="McKinlay J.B."/>
            <person name="Laivenieks M."/>
            <person name="Schindler B.D."/>
            <person name="McKinlay A.A."/>
            <person name="Siddaramappa S."/>
            <person name="Challacombe J.F."/>
            <person name="Lowry S.R."/>
            <person name="Clum A."/>
            <person name="Lapidus A.L."/>
            <person name="Burkhart K.B."/>
            <person name="Harkins V."/>
            <person name="Vieille C."/>
        </authorList>
    </citation>
    <scope>NUCLEOTIDE SEQUENCE [LARGE SCALE GENOMIC DNA]</scope>
    <source>
        <strain evidence="9">ATCC 55618 / DSM 22257 / CCUG 43843 / 130Z</strain>
    </source>
</reference>
<keyword evidence="2" id="KW-0677">Repeat</keyword>
<dbReference type="GO" id="GO:0006355">
    <property type="term" value="P:regulation of DNA-templated transcription"/>
    <property type="evidence" value="ECO:0007669"/>
    <property type="project" value="InterPro"/>
</dbReference>
<dbReference type="GO" id="GO:0009401">
    <property type="term" value="P:phosphoenolpyruvate-dependent sugar phosphotransferase system"/>
    <property type="evidence" value="ECO:0007669"/>
    <property type="project" value="InterPro"/>
</dbReference>
<dbReference type="InterPro" id="IPR036388">
    <property type="entry name" value="WH-like_DNA-bd_sf"/>
</dbReference>
<dbReference type="InterPro" id="IPR011608">
    <property type="entry name" value="PRD"/>
</dbReference>
<dbReference type="AlphaFoldDB" id="A6VLW1"/>
<dbReference type="InterPro" id="IPR002178">
    <property type="entry name" value="PTS_EIIA_type-2_dom"/>
</dbReference>
<dbReference type="PROSITE" id="PS51099">
    <property type="entry name" value="PTS_EIIB_TYPE_2"/>
    <property type="match status" value="1"/>
</dbReference>
<dbReference type="OrthoDB" id="6636987at2"/>
<dbReference type="Pfam" id="PF00359">
    <property type="entry name" value="PTS_EIIA_2"/>
    <property type="match status" value="1"/>
</dbReference>
<dbReference type="SUPFAM" id="SSF46785">
    <property type="entry name" value="Winged helix' DNA-binding domain"/>
    <property type="match status" value="2"/>
</dbReference>
<sequence length="608" mass="70799">MQLSKRQTKLFQLLDHQADYCTINQIAQHLGVSKRSVHYDLAKLHDFFLQQGKELKTKPSVGVKIVTTAKKNEHKANNFTSSRLTVDARRVEILAQLLFEERIVTQTELAERYFVSKSSIQNDLRSINQQFIELKTDHDGTYIATTEVNWQKALFKFNQYISSSYAELSDKARALNTYYPQEIIDFVNKLISRYILKTGIKLSDFYIQNIMHILIILVYRIQKGNHFPERSNNDALPNIALEKMINNIESEFSIRFNQGDMHFLRHHFFLNRLDEINENAINCENIVHQLIAEVEHLTNIPFTTDEQLYKQLLLHVPSMISRLQDVNYMENPYTQEIKSELSRSYNILLIAVQKIETQFHIKFNEDEVIFLSLYFQVAQERLRKNRKILVVCPMGTAASELVINRIKRFVAGQDILESASLTELQHLDLTQFDLILSTVELADIKQKWFKISLFINEKDIKMLLNIERDENNYRQISSNAVFSSDIYHEIQGNYSDKVTLLQDVIDGLTVKNRVKNGYLQSVLEREKLSPTDLPMGIAIPHGISDLVNKTTVVIVKNKRKIKWDNYTVDIIFMINIAPQDRYQTKNIISEIYSVIDSPDLLNTLRNSI</sequence>
<dbReference type="SUPFAM" id="SSF52794">
    <property type="entry name" value="PTS system IIB component-like"/>
    <property type="match status" value="1"/>
</dbReference>
<keyword evidence="4" id="KW-0804">Transcription</keyword>
<dbReference type="InterPro" id="IPR036095">
    <property type="entry name" value="PTS_EIIB-like_sf"/>
</dbReference>
<dbReference type="InterPro" id="IPR050661">
    <property type="entry name" value="BglG_antiterminators"/>
</dbReference>
<evidence type="ECO:0000259" key="6">
    <source>
        <dbReference type="PROSITE" id="PS51099"/>
    </source>
</evidence>
<dbReference type="CDD" id="cd05568">
    <property type="entry name" value="PTS_IIB_bgl_like"/>
    <property type="match status" value="1"/>
</dbReference>
<dbReference type="KEGG" id="asu:Asuc_0583"/>
<dbReference type="GO" id="GO:0008982">
    <property type="term" value="F:protein-N(PI)-phosphohistidine-sugar phosphotransferase activity"/>
    <property type="evidence" value="ECO:0007669"/>
    <property type="project" value="InterPro"/>
</dbReference>
<dbReference type="PROSITE" id="PS51094">
    <property type="entry name" value="PTS_EIIA_TYPE_2"/>
    <property type="match status" value="1"/>
</dbReference>
<keyword evidence="3" id="KW-0805">Transcription regulation</keyword>
<evidence type="ECO:0000259" key="5">
    <source>
        <dbReference type="PROSITE" id="PS51094"/>
    </source>
</evidence>
<proteinExistence type="predicted"/>
<dbReference type="EMBL" id="CP000746">
    <property type="protein sequence ID" value="ABR73958.1"/>
    <property type="molecule type" value="Genomic_DNA"/>
</dbReference>
<feature type="domain" description="PTS EIIA type-2" evidence="5">
    <location>
        <begin position="479"/>
        <end position="608"/>
    </location>
</feature>
<evidence type="ECO:0000256" key="3">
    <source>
        <dbReference type="ARBA" id="ARBA00023015"/>
    </source>
</evidence>
<dbReference type="Proteomes" id="UP000001114">
    <property type="component" value="Chromosome"/>
</dbReference>
<dbReference type="InterPro" id="IPR036634">
    <property type="entry name" value="PRD_sf"/>
</dbReference>
<evidence type="ECO:0000256" key="4">
    <source>
        <dbReference type="ARBA" id="ARBA00023163"/>
    </source>
</evidence>
<evidence type="ECO:0000313" key="8">
    <source>
        <dbReference type="EMBL" id="ABR73958.1"/>
    </source>
</evidence>